<evidence type="ECO:0000313" key="2">
    <source>
        <dbReference type="Proteomes" id="UP000828941"/>
    </source>
</evidence>
<keyword evidence="2" id="KW-1185">Reference proteome</keyword>
<comment type="caution">
    <text evidence="1">The sequence shown here is derived from an EMBL/GenBank/DDBJ whole genome shotgun (WGS) entry which is preliminary data.</text>
</comment>
<sequence>MTTTLPLPLTLTNITSSYLSWKPFKFFRTGNPNFNGYYCFRSSHSYQGRLGKARRLTVYHYLVFPPGICCVVARENLSSLFIASENLQI</sequence>
<dbReference type="EMBL" id="CM039434">
    <property type="protein sequence ID" value="KAI4324391.1"/>
    <property type="molecule type" value="Genomic_DNA"/>
</dbReference>
<gene>
    <name evidence="1" type="ORF">L6164_023934</name>
</gene>
<name>A0ACB9MNJ4_BAUVA</name>
<proteinExistence type="predicted"/>
<accession>A0ACB9MNJ4</accession>
<dbReference type="Proteomes" id="UP000828941">
    <property type="component" value="Chromosome 9"/>
</dbReference>
<evidence type="ECO:0000313" key="1">
    <source>
        <dbReference type="EMBL" id="KAI4324391.1"/>
    </source>
</evidence>
<organism evidence="1 2">
    <name type="scientific">Bauhinia variegata</name>
    <name type="common">Purple orchid tree</name>
    <name type="synonym">Phanera variegata</name>
    <dbReference type="NCBI Taxonomy" id="167791"/>
    <lineage>
        <taxon>Eukaryota</taxon>
        <taxon>Viridiplantae</taxon>
        <taxon>Streptophyta</taxon>
        <taxon>Embryophyta</taxon>
        <taxon>Tracheophyta</taxon>
        <taxon>Spermatophyta</taxon>
        <taxon>Magnoliopsida</taxon>
        <taxon>eudicotyledons</taxon>
        <taxon>Gunneridae</taxon>
        <taxon>Pentapetalae</taxon>
        <taxon>rosids</taxon>
        <taxon>fabids</taxon>
        <taxon>Fabales</taxon>
        <taxon>Fabaceae</taxon>
        <taxon>Cercidoideae</taxon>
        <taxon>Cercideae</taxon>
        <taxon>Bauhiniinae</taxon>
        <taxon>Bauhinia</taxon>
    </lineage>
</organism>
<protein>
    <submittedName>
        <fullName evidence="1">Uncharacterized protein</fullName>
    </submittedName>
</protein>
<reference evidence="1 2" key="1">
    <citation type="journal article" date="2022" name="DNA Res.">
        <title>Chromosomal-level genome assembly of the orchid tree Bauhinia variegata (Leguminosae; Cercidoideae) supports the allotetraploid origin hypothesis of Bauhinia.</title>
        <authorList>
            <person name="Zhong Y."/>
            <person name="Chen Y."/>
            <person name="Zheng D."/>
            <person name="Pang J."/>
            <person name="Liu Y."/>
            <person name="Luo S."/>
            <person name="Meng S."/>
            <person name="Qian L."/>
            <person name="Wei D."/>
            <person name="Dai S."/>
            <person name="Zhou R."/>
        </authorList>
    </citation>
    <scope>NUCLEOTIDE SEQUENCE [LARGE SCALE GENOMIC DNA]</scope>
    <source>
        <strain evidence="1">BV-YZ2020</strain>
    </source>
</reference>